<dbReference type="InterPro" id="IPR044253">
    <property type="entry name" value="WCRKC1/2"/>
</dbReference>
<comment type="caution">
    <text evidence="5">The sequence shown here is derived from an EMBL/GenBank/DDBJ whole genome shotgun (WGS) entry which is preliminary data.</text>
</comment>
<dbReference type="PANTHER" id="PTHR47192:SF4">
    <property type="entry name" value="THIOREDOXIN-LIKE 3-2, CHLOROPLASTIC"/>
    <property type="match status" value="1"/>
</dbReference>
<dbReference type="Gene3D" id="3.40.30.10">
    <property type="entry name" value="Glutaredoxin"/>
    <property type="match status" value="1"/>
</dbReference>
<evidence type="ECO:0000259" key="4">
    <source>
        <dbReference type="PROSITE" id="PS51352"/>
    </source>
</evidence>
<dbReference type="EMBL" id="BAABME010013045">
    <property type="protein sequence ID" value="GAA0185757.1"/>
    <property type="molecule type" value="Genomic_DNA"/>
</dbReference>
<dbReference type="CDD" id="cd02947">
    <property type="entry name" value="TRX_family"/>
    <property type="match status" value="1"/>
</dbReference>
<dbReference type="PANTHER" id="PTHR47192">
    <property type="entry name" value="THIOREDOXIN-LIKE 3-2, CHLOROPLASTIC"/>
    <property type="match status" value="1"/>
</dbReference>
<organism evidence="5 6">
    <name type="scientific">Lithospermum erythrorhizon</name>
    <name type="common">Purple gromwell</name>
    <name type="synonym">Lithospermum officinale var. erythrorhizon</name>
    <dbReference type="NCBI Taxonomy" id="34254"/>
    <lineage>
        <taxon>Eukaryota</taxon>
        <taxon>Viridiplantae</taxon>
        <taxon>Streptophyta</taxon>
        <taxon>Embryophyta</taxon>
        <taxon>Tracheophyta</taxon>
        <taxon>Spermatophyta</taxon>
        <taxon>Magnoliopsida</taxon>
        <taxon>eudicotyledons</taxon>
        <taxon>Gunneridae</taxon>
        <taxon>Pentapetalae</taxon>
        <taxon>asterids</taxon>
        <taxon>lamiids</taxon>
        <taxon>Boraginales</taxon>
        <taxon>Boraginaceae</taxon>
        <taxon>Boraginoideae</taxon>
        <taxon>Lithospermeae</taxon>
        <taxon>Lithospermum</taxon>
    </lineage>
</organism>
<keyword evidence="1" id="KW-0813">Transport</keyword>
<keyword evidence="2" id="KW-1015">Disulfide bond</keyword>
<evidence type="ECO:0000256" key="3">
    <source>
        <dbReference type="ARBA" id="ARBA00023284"/>
    </source>
</evidence>
<evidence type="ECO:0000313" key="5">
    <source>
        <dbReference type="EMBL" id="GAA0185757.1"/>
    </source>
</evidence>
<dbReference type="Proteomes" id="UP001454036">
    <property type="component" value="Unassembled WGS sequence"/>
</dbReference>
<dbReference type="SUPFAM" id="SSF52833">
    <property type="entry name" value="Thioredoxin-like"/>
    <property type="match status" value="1"/>
</dbReference>
<evidence type="ECO:0000256" key="2">
    <source>
        <dbReference type="ARBA" id="ARBA00023157"/>
    </source>
</evidence>
<evidence type="ECO:0000313" key="6">
    <source>
        <dbReference type="Proteomes" id="UP001454036"/>
    </source>
</evidence>
<keyword evidence="3" id="KW-0676">Redox-active center</keyword>
<keyword evidence="1" id="KW-0249">Electron transport</keyword>
<dbReference type="AlphaFoldDB" id="A0AAV3RZH2"/>
<dbReference type="PROSITE" id="PS51352">
    <property type="entry name" value="THIOREDOXIN_2"/>
    <property type="match status" value="1"/>
</dbReference>
<reference evidence="5 6" key="1">
    <citation type="submission" date="2024-01" db="EMBL/GenBank/DDBJ databases">
        <title>The complete chloroplast genome sequence of Lithospermum erythrorhizon: insights into the phylogenetic relationship among Boraginaceae species and the maternal lineages of purple gromwells.</title>
        <authorList>
            <person name="Okada T."/>
            <person name="Watanabe K."/>
        </authorList>
    </citation>
    <scope>NUCLEOTIDE SEQUENCE [LARGE SCALE GENOMIC DNA]</scope>
</reference>
<dbReference type="Pfam" id="PF00085">
    <property type="entry name" value="Thioredoxin"/>
    <property type="match status" value="1"/>
</dbReference>
<proteinExistence type="predicted"/>
<name>A0AAV3RZH2_LITER</name>
<keyword evidence="6" id="KW-1185">Reference proteome</keyword>
<dbReference type="FunFam" id="3.40.30.10:FF:000245">
    <property type="entry name" value="Thioredoxin"/>
    <property type="match status" value="1"/>
</dbReference>
<protein>
    <submittedName>
        <fullName evidence="5">Oxidoreductase</fullName>
    </submittedName>
</protein>
<gene>
    <name evidence="5" type="ORF">LIER_33045</name>
</gene>
<feature type="domain" description="Thioredoxin" evidence="4">
    <location>
        <begin position="49"/>
        <end position="180"/>
    </location>
</feature>
<dbReference type="GO" id="GO:0009570">
    <property type="term" value="C:chloroplast stroma"/>
    <property type="evidence" value="ECO:0007669"/>
    <property type="project" value="InterPro"/>
</dbReference>
<evidence type="ECO:0000256" key="1">
    <source>
        <dbReference type="ARBA" id="ARBA00022982"/>
    </source>
</evidence>
<dbReference type="InterPro" id="IPR013766">
    <property type="entry name" value="Thioredoxin_domain"/>
</dbReference>
<accession>A0AAV3RZH2</accession>
<dbReference type="InterPro" id="IPR036249">
    <property type="entry name" value="Thioredoxin-like_sf"/>
</dbReference>
<sequence>MSSVTNISQSIKPLHRFSSPINFTQNQLLLKIPNLNLEKLGLIKRRAVARFSEEAASVSQSDNSPFSIQLHPISTEDQFNRVVNQAHQYVVIVWVAQWCRKCIYLKPKLEKLAADYHPSIWFYSVDVNNVSHKLVARAEVTKMPTIQLWSDGKKQNEVIGGHKAYLVVNEVREMIENESSSL</sequence>